<feature type="transmembrane region" description="Helical" evidence="1">
    <location>
        <begin position="12"/>
        <end position="31"/>
    </location>
</feature>
<gene>
    <name evidence="2" type="ORF">HNQ03_000359</name>
</gene>
<comment type="caution">
    <text evidence="2">The sequence shown here is derived from an EMBL/GenBank/DDBJ whole genome shotgun (WGS) entry which is preliminary data.</text>
</comment>
<organism evidence="2 3">
    <name type="scientific">Frigoriflavimonas asaccharolytica</name>
    <dbReference type="NCBI Taxonomy" id="2735899"/>
    <lineage>
        <taxon>Bacteria</taxon>
        <taxon>Pseudomonadati</taxon>
        <taxon>Bacteroidota</taxon>
        <taxon>Flavobacteriia</taxon>
        <taxon>Flavobacteriales</taxon>
        <taxon>Weeksellaceae</taxon>
        <taxon>Frigoriflavimonas</taxon>
    </lineage>
</organism>
<keyword evidence="1" id="KW-0812">Transmembrane</keyword>
<feature type="transmembrane region" description="Helical" evidence="1">
    <location>
        <begin position="65"/>
        <end position="82"/>
    </location>
</feature>
<name>A0A8J8K6T2_9FLAO</name>
<accession>A0A8J8K6T2</accession>
<evidence type="ECO:0000313" key="2">
    <source>
        <dbReference type="EMBL" id="NRS91293.1"/>
    </source>
</evidence>
<keyword evidence="1" id="KW-0472">Membrane</keyword>
<dbReference type="EMBL" id="JABSNO010000002">
    <property type="protein sequence ID" value="NRS91293.1"/>
    <property type="molecule type" value="Genomic_DNA"/>
</dbReference>
<feature type="transmembrane region" description="Helical" evidence="1">
    <location>
        <begin position="88"/>
        <end position="104"/>
    </location>
</feature>
<evidence type="ECO:0000256" key="1">
    <source>
        <dbReference type="SAM" id="Phobius"/>
    </source>
</evidence>
<dbReference type="AlphaFoldDB" id="A0A8J8K6T2"/>
<sequence length="109" mass="12419">MSVVQLKLLRILNLIAICIPIIIGLCSFINIDYLAGALISTICTGIIQIIVAVLYFAFNSKSKSILIYFFGLFLFVFLVLINFSDYSFWIPIILCLYLSYIIHIKKHHA</sequence>
<dbReference type="Proteomes" id="UP000610746">
    <property type="component" value="Unassembled WGS sequence"/>
</dbReference>
<proteinExistence type="predicted"/>
<feature type="transmembrane region" description="Helical" evidence="1">
    <location>
        <begin position="37"/>
        <end position="58"/>
    </location>
</feature>
<keyword evidence="3" id="KW-1185">Reference proteome</keyword>
<keyword evidence="1" id="KW-1133">Transmembrane helix</keyword>
<protein>
    <submittedName>
        <fullName evidence="2">Putative membrane protein</fullName>
    </submittedName>
</protein>
<evidence type="ECO:0000313" key="3">
    <source>
        <dbReference type="Proteomes" id="UP000610746"/>
    </source>
</evidence>
<reference evidence="2" key="1">
    <citation type="submission" date="2020-05" db="EMBL/GenBank/DDBJ databases">
        <title>Genomic Encyclopedia of Type Strains, Phase IV (KMG-V): Genome sequencing to study the core and pangenomes of soil and plant-associated prokaryotes.</title>
        <authorList>
            <person name="Whitman W."/>
        </authorList>
    </citation>
    <scope>NUCLEOTIDE SEQUENCE</scope>
    <source>
        <strain evidence="2">16F</strain>
    </source>
</reference>